<evidence type="ECO:0000313" key="2">
    <source>
        <dbReference type="Proteomes" id="UP000325105"/>
    </source>
</evidence>
<evidence type="ECO:0000313" key="1">
    <source>
        <dbReference type="EMBL" id="TYP98581.1"/>
    </source>
</evidence>
<dbReference type="OrthoDB" id="1151160at2"/>
<dbReference type="AlphaFoldDB" id="A0A5S5DRR0"/>
<protein>
    <recommendedName>
        <fullName evidence="3">DUF4410 domain-containing protein</fullName>
    </recommendedName>
</protein>
<name>A0A5S5DRR0_9SPHI</name>
<accession>A0A5S5DRR0</accession>
<keyword evidence="2" id="KW-1185">Reference proteome</keyword>
<gene>
    <name evidence="1" type="ORF">BC792_101239</name>
</gene>
<organism evidence="1 2">
    <name type="scientific">Sphingobacterium allocomposti</name>
    <dbReference type="NCBI Taxonomy" id="415956"/>
    <lineage>
        <taxon>Bacteria</taxon>
        <taxon>Pseudomonadati</taxon>
        <taxon>Bacteroidota</taxon>
        <taxon>Sphingobacteriia</taxon>
        <taxon>Sphingobacteriales</taxon>
        <taxon>Sphingobacteriaceae</taxon>
        <taxon>Sphingobacterium</taxon>
    </lineage>
</organism>
<dbReference type="Proteomes" id="UP000325105">
    <property type="component" value="Unassembled WGS sequence"/>
</dbReference>
<comment type="caution">
    <text evidence="1">The sequence shown here is derived from an EMBL/GenBank/DDBJ whole genome shotgun (WGS) entry which is preliminary data.</text>
</comment>
<reference evidence="1 2" key="1">
    <citation type="submission" date="2019-07" db="EMBL/GenBank/DDBJ databases">
        <title>Genomic Encyclopedia of Archaeal and Bacterial Type Strains, Phase II (KMG-II): from individual species to whole genera.</title>
        <authorList>
            <person name="Goeker M."/>
        </authorList>
    </citation>
    <scope>NUCLEOTIDE SEQUENCE [LARGE SCALE GENOMIC DNA]</scope>
    <source>
        <strain evidence="1 2">DSM 18850</strain>
    </source>
</reference>
<proteinExistence type="predicted"/>
<dbReference type="EMBL" id="VNHX01000001">
    <property type="protein sequence ID" value="TYP98581.1"/>
    <property type="molecule type" value="Genomic_DNA"/>
</dbReference>
<evidence type="ECO:0008006" key="3">
    <source>
        <dbReference type="Google" id="ProtNLM"/>
    </source>
</evidence>
<sequence length="198" mass="22260">MVWLLIPLFLVPAIAVGQKMKVASGNFEFLRGQRNLNVVFDYAGATFYNEMMSEQDYINKRIDEITRDKGADEAEVWRKDWDYSKSTTFVNKFLASMNKNLAIKSSTDEGDATYTVIVKTTWIYPGWFAGVMAQAAKVSTILRFVETADHSKVLLEIHSTKAPGNIQFVGIPNNNDRMSEGYAKTGKTLAALINKKLN</sequence>